<feature type="transmembrane region" description="Helical" evidence="1">
    <location>
        <begin position="235"/>
        <end position="254"/>
    </location>
</feature>
<feature type="transmembrane region" description="Helical" evidence="1">
    <location>
        <begin position="333"/>
        <end position="357"/>
    </location>
</feature>
<feature type="transmembrane region" description="Helical" evidence="1">
    <location>
        <begin position="12"/>
        <end position="31"/>
    </location>
</feature>
<keyword evidence="1" id="KW-0472">Membrane</keyword>
<feature type="transmembrane region" description="Helical" evidence="1">
    <location>
        <begin position="301"/>
        <end position="321"/>
    </location>
</feature>
<gene>
    <name evidence="2" type="ORF">A2961_01015</name>
</gene>
<sequence>MKLFKRFVSSRNFWPLVAVLFFGILASRHLFTPGYFNMHDDLQVMRTLEMEKCFKDFQVPCRWVPDMGYGFGFPLFNFYPPLPYLYGMLFRLIGFSFVGTVKLVFASTFIFSGVTMYFLASKFFKRFGGVLSAIFYIWAPYHAVDVYVRGAMNEAWALVFFPAIFYFSYKLITDHRPLNTDIVLLSLSWAGLFLSHNLMVMIFTPFFALWCLLWIVKRYKNNSIKFCLEAFKSLVLSGVIAFGLAAFFTLPALLENKYTQIEGQLVGYYDYTAHFVSLRQLLISRFWGYGPSVWVDAEDRMSFQIGHLHWIISIIIGLFLIKRIIKALKSKNYLLISDHWFLTVILLLLFGWFAAFMTHLKSIFIYQAIPQLKYIQFSWRFLTIVIFAFSLAIGVLPILLRRKIGNWFVSLLVIGLLILNWSYFKPEYGKNGPLTDKEKFSGAAWELQQTAGIYDYLTKDAKTAPKSPKKMDGEIIEGKGLVYTENHPERTNWLSFFADIRSESAKLRINVMNFPDWKVLVDGKEVKEYVDKSEEWGRIYIDVSQGEHFIYARLENTPIRSIANGISLIFWIGLLSYPLVKKFRRPSG</sequence>
<dbReference type="AlphaFoldDB" id="A0A1F8BE16"/>
<name>A0A1F8BE16_9BACT</name>
<evidence type="ECO:0000256" key="1">
    <source>
        <dbReference type="SAM" id="Phobius"/>
    </source>
</evidence>
<feature type="transmembrane region" description="Helical" evidence="1">
    <location>
        <begin position="84"/>
        <end position="111"/>
    </location>
</feature>
<proteinExistence type="predicted"/>
<accession>A0A1F8BE16</accession>
<dbReference type="Proteomes" id="UP000177082">
    <property type="component" value="Unassembled WGS sequence"/>
</dbReference>
<comment type="caution">
    <text evidence="2">The sequence shown here is derived from an EMBL/GenBank/DDBJ whole genome shotgun (WGS) entry which is preliminary data.</text>
</comment>
<feature type="transmembrane region" description="Helical" evidence="1">
    <location>
        <begin position="377"/>
        <end position="400"/>
    </location>
</feature>
<feature type="transmembrane region" description="Helical" evidence="1">
    <location>
        <begin position="562"/>
        <end position="580"/>
    </location>
</feature>
<evidence type="ECO:0000313" key="2">
    <source>
        <dbReference type="EMBL" id="OGM61558.1"/>
    </source>
</evidence>
<dbReference type="EMBL" id="MGHF01000036">
    <property type="protein sequence ID" value="OGM61558.1"/>
    <property type="molecule type" value="Genomic_DNA"/>
</dbReference>
<feature type="transmembrane region" description="Helical" evidence="1">
    <location>
        <begin position="407"/>
        <end position="424"/>
    </location>
</feature>
<feature type="transmembrane region" description="Helical" evidence="1">
    <location>
        <begin position="123"/>
        <end position="143"/>
    </location>
</feature>
<dbReference type="STRING" id="1802519.A2961_01015"/>
<keyword evidence="1" id="KW-1133">Transmembrane helix</keyword>
<protein>
    <recommendedName>
        <fullName evidence="4">Membrane protein 6-pyruvoyl-tetrahydropterin synthase-related domain-containing protein</fullName>
    </recommendedName>
</protein>
<feature type="transmembrane region" description="Helical" evidence="1">
    <location>
        <begin position="155"/>
        <end position="172"/>
    </location>
</feature>
<keyword evidence="1" id="KW-0812">Transmembrane</keyword>
<organism evidence="2 3">
    <name type="scientific">Candidatus Woesebacteria bacterium RIFCSPLOWO2_01_FULL_39_21</name>
    <dbReference type="NCBI Taxonomy" id="1802519"/>
    <lineage>
        <taxon>Bacteria</taxon>
        <taxon>Candidatus Woeseibacteriota</taxon>
    </lineage>
</organism>
<feature type="transmembrane region" description="Helical" evidence="1">
    <location>
        <begin position="184"/>
        <end position="215"/>
    </location>
</feature>
<reference evidence="2 3" key="1">
    <citation type="journal article" date="2016" name="Nat. Commun.">
        <title>Thousands of microbial genomes shed light on interconnected biogeochemical processes in an aquifer system.</title>
        <authorList>
            <person name="Anantharaman K."/>
            <person name="Brown C.T."/>
            <person name="Hug L.A."/>
            <person name="Sharon I."/>
            <person name="Castelle C.J."/>
            <person name="Probst A.J."/>
            <person name="Thomas B.C."/>
            <person name="Singh A."/>
            <person name="Wilkins M.J."/>
            <person name="Karaoz U."/>
            <person name="Brodie E.L."/>
            <person name="Williams K.H."/>
            <person name="Hubbard S.S."/>
            <person name="Banfield J.F."/>
        </authorList>
    </citation>
    <scope>NUCLEOTIDE SEQUENCE [LARGE SCALE GENOMIC DNA]</scope>
</reference>
<evidence type="ECO:0008006" key="4">
    <source>
        <dbReference type="Google" id="ProtNLM"/>
    </source>
</evidence>
<evidence type="ECO:0000313" key="3">
    <source>
        <dbReference type="Proteomes" id="UP000177082"/>
    </source>
</evidence>